<keyword evidence="4" id="KW-1185">Reference proteome</keyword>
<name>A0ABW3PMS9_9LACO</name>
<evidence type="ECO:0000313" key="3">
    <source>
        <dbReference type="EMBL" id="MFD1124652.1"/>
    </source>
</evidence>
<organism evidence="3 4">
    <name type="scientific">Lentilactobacillus raoultii</name>
    <dbReference type="NCBI Taxonomy" id="1987503"/>
    <lineage>
        <taxon>Bacteria</taxon>
        <taxon>Bacillati</taxon>
        <taxon>Bacillota</taxon>
        <taxon>Bacilli</taxon>
        <taxon>Lactobacillales</taxon>
        <taxon>Lactobacillaceae</taxon>
        <taxon>Lentilactobacillus</taxon>
    </lineage>
</organism>
<feature type="compositionally biased region" description="Low complexity" evidence="1">
    <location>
        <begin position="258"/>
        <end position="268"/>
    </location>
</feature>
<feature type="compositionally biased region" description="Polar residues" evidence="1">
    <location>
        <begin position="231"/>
        <end position="244"/>
    </location>
</feature>
<dbReference type="InterPro" id="IPR025987">
    <property type="entry name" value="GW_dom"/>
</dbReference>
<dbReference type="Pfam" id="PF13457">
    <property type="entry name" value="GW"/>
    <property type="match status" value="2"/>
</dbReference>
<proteinExistence type="predicted"/>
<dbReference type="EMBL" id="JBHTLH010000011">
    <property type="protein sequence ID" value="MFD1124652.1"/>
    <property type="molecule type" value="Genomic_DNA"/>
</dbReference>
<protein>
    <submittedName>
        <fullName evidence="3">GW dipeptide domain-containing protein</fullName>
    </submittedName>
</protein>
<feature type="domain" description="GW" evidence="2">
    <location>
        <begin position="53"/>
        <end position="120"/>
    </location>
</feature>
<evidence type="ECO:0000313" key="4">
    <source>
        <dbReference type="Proteomes" id="UP001597156"/>
    </source>
</evidence>
<sequence length="577" mass="63580">MKQSIKRGLLLASAWTTIVGGALILSDRSVEAAKTKITHHKALKTKVNRRNVEPTGKAGLYTKPSALTGEKQVLSKKTMKKMDRSENPDHYFRAYRVAKTNRQQVYYKVVSFDGKYRGWVYGGKKINQFSGGVSRAETYHEVGLTAEQRQKTYRFANPGTHHVTWRVPETTTYKPTKVINSTTPYAGDSLSIKSAVEQEKGDLVYYYVASKQHPQINGWINSKALTLKTAGQSTVPDNAGSSTPAPVPTPSEQPPTTNPGSSNGGSLNYSGSFKYTDAKVMKNAFSQETDQAMIDKVQKSYKEAIIKNLPEPFKYDQSMSLVEVANKLGHGKRFTAEGGRNYMVVVNPTVQSLVTLVPYSQIKWINPKAEVSGLNTGFIGMFLNDELKSQIQTAVNLLYKVNYLGSLVIMSPMSDNTVKNLLGDGKQLTINVETFFEELPIKLKFDISVKIDRDDNGISGVNVDLKLDPASLIVPDPANPANCQMDVDSKALGLSGFKDTLFKAAVKVFYSIRYPYYNKIDQSMNPEKVKRVLGHGKTIAIDQAGVKANLTMQVDVEQAGGSVKNVSVKTIATKPTE</sequence>
<dbReference type="Proteomes" id="UP001597156">
    <property type="component" value="Unassembled WGS sequence"/>
</dbReference>
<comment type="caution">
    <text evidence="3">The sequence shown here is derived from an EMBL/GenBank/DDBJ whole genome shotgun (WGS) entry which is preliminary data.</text>
</comment>
<feature type="domain" description="GW" evidence="2">
    <location>
        <begin position="155"/>
        <end position="226"/>
    </location>
</feature>
<dbReference type="SUPFAM" id="SSF82057">
    <property type="entry name" value="Prokaryotic SH3-related domain"/>
    <property type="match status" value="1"/>
</dbReference>
<accession>A0ABW3PMS9</accession>
<evidence type="ECO:0000256" key="1">
    <source>
        <dbReference type="SAM" id="MobiDB-lite"/>
    </source>
</evidence>
<gene>
    <name evidence="3" type="ORF">ACFQ22_04650</name>
</gene>
<feature type="compositionally biased region" description="Pro residues" evidence="1">
    <location>
        <begin position="245"/>
        <end position="257"/>
    </location>
</feature>
<dbReference type="RefSeq" id="WP_121978401.1">
    <property type="nucleotide sequence ID" value="NZ_JBHTLH010000011.1"/>
</dbReference>
<reference evidence="4" key="1">
    <citation type="journal article" date="2019" name="Int. J. Syst. Evol. Microbiol.">
        <title>The Global Catalogue of Microorganisms (GCM) 10K type strain sequencing project: providing services to taxonomists for standard genome sequencing and annotation.</title>
        <authorList>
            <consortium name="The Broad Institute Genomics Platform"/>
            <consortium name="The Broad Institute Genome Sequencing Center for Infectious Disease"/>
            <person name="Wu L."/>
            <person name="Ma J."/>
        </authorList>
    </citation>
    <scope>NUCLEOTIDE SEQUENCE [LARGE SCALE GENOMIC DNA]</scope>
    <source>
        <strain evidence="4">CCUG 71848</strain>
    </source>
</reference>
<feature type="region of interest" description="Disordered" evidence="1">
    <location>
        <begin position="231"/>
        <end position="268"/>
    </location>
</feature>
<evidence type="ECO:0000259" key="2">
    <source>
        <dbReference type="Pfam" id="PF13457"/>
    </source>
</evidence>